<evidence type="ECO:0000256" key="4">
    <source>
        <dbReference type="SAM" id="MobiDB-lite"/>
    </source>
</evidence>
<sequence>MSVPQSTPDVLGAVLREVSFASAAYRWIDMGAPFRLVFDRPGLRGVHLIAAGRCELVLTGESELGPARGSPTRAAGGSAARPAESTAAIHATGTAATQASGTVIPLAAGDTVILPRGDDHELRRGRAAAPTSGFELAARTPGVRLRGGGPGDDVTAIVCGAFIAGDPDHPALRGLPRVLHVPGHDGQPPPWLAPYVEVLRQEAFDAGPGSDVVMARLSDALIARALRETGTVTEHPGWLAGLRDPHLAAALGALHADPARPWTLATLAGTAGLSRTAFTARFRSVVGEPPMRYLQSLRLHHARRLLRDERLTVAAVAARVGYTSDVAFAATFRRVVGVPPAEWRRIASDA</sequence>
<protein>
    <submittedName>
        <fullName evidence="6">AraC family transcriptional regulator</fullName>
    </submittedName>
</protein>
<dbReference type="Pfam" id="PF12852">
    <property type="entry name" value="Cupin_6"/>
    <property type="match status" value="1"/>
</dbReference>
<reference evidence="6 7" key="1">
    <citation type="submission" date="2021-01" db="EMBL/GenBank/DDBJ databases">
        <title>Actinoplanes sp. nov. LDG1-01 isolated from lichen.</title>
        <authorList>
            <person name="Saeng-In P."/>
            <person name="Phongsopitanun W."/>
            <person name="Kanchanasin P."/>
            <person name="Yuki M."/>
            <person name="Kudo T."/>
            <person name="Ohkuma M."/>
            <person name="Tanasupawat S."/>
        </authorList>
    </citation>
    <scope>NUCLEOTIDE SEQUENCE [LARGE SCALE GENOMIC DNA]</scope>
    <source>
        <strain evidence="6 7">LDG1-01</strain>
    </source>
</reference>
<name>A0ABS1VL09_9ACTN</name>
<dbReference type="PROSITE" id="PS01124">
    <property type="entry name" value="HTH_ARAC_FAMILY_2"/>
    <property type="match status" value="1"/>
</dbReference>
<dbReference type="RefSeq" id="WP_202991852.1">
    <property type="nucleotide sequence ID" value="NZ_JAENHO010000004.1"/>
</dbReference>
<dbReference type="SMART" id="SM00342">
    <property type="entry name" value="HTH_ARAC"/>
    <property type="match status" value="1"/>
</dbReference>
<keyword evidence="3" id="KW-0804">Transcription</keyword>
<feature type="domain" description="HTH araC/xylS-type" evidence="5">
    <location>
        <begin position="248"/>
        <end position="346"/>
    </location>
</feature>
<feature type="region of interest" description="Disordered" evidence="4">
    <location>
        <begin position="62"/>
        <end position="85"/>
    </location>
</feature>
<keyword evidence="2" id="KW-0238">DNA-binding</keyword>
<dbReference type="InterPro" id="IPR018060">
    <property type="entry name" value="HTH_AraC"/>
</dbReference>
<dbReference type="PROSITE" id="PS00041">
    <property type="entry name" value="HTH_ARAC_FAMILY_1"/>
    <property type="match status" value="1"/>
</dbReference>
<proteinExistence type="predicted"/>
<evidence type="ECO:0000259" key="5">
    <source>
        <dbReference type="PROSITE" id="PS01124"/>
    </source>
</evidence>
<accession>A0ABS1VL09</accession>
<dbReference type="PANTHER" id="PTHR46796:SF7">
    <property type="entry name" value="ARAC FAMILY TRANSCRIPTIONAL REGULATOR"/>
    <property type="match status" value="1"/>
</dbReference>
<dbReference type="InterPro" id="IPR032783">
    <property type="entry name" value="AraC_lig"/>
</dbReference>
<evidence type="ECO:0000256" key="3">
    <source>
        <dbReference type="ARBA" id="ARBA00023163"/>
    </source>
</evidence>
<keyword evidence="7" id="KW-1185">Reference proteome</keyword>
<keyword evidence="1" id="KW-0805">Transcription regulation</keyword>
<evidence type="ECO:0000256" key="1">
    <source>
        <dbReference type="ARBA" id="ARBA00023015"/>
    </source>
</evidence>
<dbReference type="Proteomes" id="UP000598996">
    <property type="component" value="Unassembled WGS sequence"/>
</dbReference>
<evidence type="ECO:0000313" key="6">
    <source>
        <dbReference type="EMBL" id="MBL7255320.1"/>
    </source>
</evidence>
<dbReference type="InterPro" id="IPR050204">
    <property type="entry name" value="AraC_XylS_family_regulators"/>
</dbReference>
<gene>
    <name evidence="6" type="ORF">JKJ07_13450</name>
</gene>
<dbReference type="InterPro" id="IPR018062">
    <property type="entry name" value="HTH_AraC-typ_CS"/>
</dbReference>
<dbReference type="PANTHER" id="PTHR46796">
    <property type="entry name" value="HTH-TYPE TRANSCRIPTIONAL ACTIVATOR RHAS-RELATED"/>
    <property type="match status" value="1"/>
</dbReference>
<comment type="caution">
    <text evidence="6">The sequence shown here is derived from an EMBL/GenBank/DDBJ whole genome shotgun (WGS) entry which is preliminary data.</text>
</comment>
<dbReference type="Gene3D" id="1.10.10.60">
    <property type="entry name" value="Homeodomain-like"/>
    <property type="match status" value="2"/>
</dbReference>
<evidence type="ECO:0000313" key="7">
    <source>
        <dbReference type="Proteomes" id="UP000598996"/>
    </source>
</evidence>
<dbReference type="InterPro" id="IPR009057">
    <property type="entry name" value="Homeodomain-like_sf"/>
</dbReference>
<organism evidence="6 7">
    <name type="scientific">Paractinoplanes lichenicola</name>
    <dbReference type="NCBI Taxonomy" id="2802976"/>
    <lineage>
        <taxon>Bacteria</taxon>
        <taxon>Bacillati</taxon>
        <taxon>Actinomycetota</taxon>
        <taxon>Actinomycetes</taxon>
        <taxon>Micromonosporales</taxon>
        <taxon>Micromonosporaceae</taxon>
        <taxon>Paractinoplanes</taxon>
    </lineage>
</organism>
<dbReference type="EMBL" id="JAENHO010000004">
    <property type="protein sequence ID" value="MBL7255320.1"/>
    <property type="molecule type" value="Genomic_DNA"/>
</dbReference>
<dbReference type="Pfam" id="PF12833">
    <property type="entry name" value="HTH_18"/>
    <property type="match status" value="1"/>
</dbReference>
<dbReference type="SUPFAM" id="SSF46689">
    <property type="entry name" value="Homeodomain-like"/>
    <property type="match status" value="2"/>
</dbReference>
<evidence type="ECO:0000256" key="2">
    <source>
        <dbReference type="ARBA" id="ARBA00023125"/>
    </source>
</evidence>